<protein>
    <submittedName>
        <fullName evidence="20">Uroporphyrinogen-III C-methyltransferase /precorrin-2 dehydrogenase</fullName>
    </submittedName>
</protein>
<dbReference type="Gene3D" id="3.40.50.720">
    <property type="entry name" value="NAD(P)-binding Rossmann-like Domain"/>
    <property type="match status" value="1"/>
</dbReference>
<comment type="similarity">
    <text evidence="2 16">Belongs to the precorrin methyltransferase family.</text>
</comment>
<dbReference type="InterPro" id="IPR006366">
    <property type="entry name" value="CobA/CysG_C"/>
</dbReference>
<evidence type="ECO:0000256" key="9">
    <source>
        <dbReference type="ARBA" id="ARBA00023239"/>
    </source>
</evidence>
<dbReference type="Gene3D" id="3.40.1010.10">
    <property type="entry name" value="Cobalt-precorrin-4 Transmethylase, Domain 1"/>
    <property type="match status" value="1"/>
</dbReference>
<comment type="pathway">
    <text evidence="14">Cofactor biosynthesis; adenosylcobalamin biosynthesis; precorrin-2 from uroporphyrinogen III: step 1/1.</text>
</comment>
<dbReference type="Gene3D" id="1.10.8.210">
    <property type="entry name" value="Sirohaem synthase, dimerisation domain"/>
    <property type="match status" value="1"/>
</dbReference>
<keyword evidence="4 16" id="KW-0489">Methyltransferase</keyword>
<evidence type="ECO:0000256" key="5">
    <source>
        <dbReference type="ARBA" id="ARBA00022679"/>
    </source>
</evidence>
<dbReference type="GO" id="GO:0009236">
    <property type="term" value="P:cobalamin biosynthetic process"/>
    <property type="evidence" value="ECO:0007669"/>
    <property type="project" value="UniProtKB-KW"/>
</dbReference>
<dbReference type="InterPro" id="IPR019478">
    <property type="entry name" value="Sirohaem_synthase_dimer_dom"/>
</dbReference>
<dbReference type="GO" id="GO:0019354">
    <property type="term" value="P:siroheme biosynthetic process"/>
    <property type="evidence" value="ECO:0007669"/>
    <property type="project" value="UniProtKB-UniPathway"/>
</dbReference>
<dbReference type="NCBIfam" id="TIGR01469">
    <property type="entry name" value="cobA_cysG_Cterm"/>
    <property type="match status" value="1"/>
</dbReference>
<dbReference type="PIRSF" id="PIRSF036426">
    <property type="entry name" value="Sirohaem_synth"/>
    <property type="match status" value="1"/>
</dbReference>
<evidence type="ECO:0000256" key="4">
    <source>
        <dbReference type="ARBA" id="ARBA00022603"/>
    </source>
</evidence>
<dbReference type="PANTHER" id="PTHR45790:SF1">
    <property type="entry name" value="SIROHEME SYNTHASE"/>
    <property type="match status" value="1"/>
</dbReference>
<sequence length="481" mass="51115">MPAPLFPLFADLHGRPVLVVGGGAVAERKTRALREAGAEIRIGAPALTPTLAEWAELGLITHLEGEFQPAWLDDVWLVTAATDHADVNAAVADAANRRRIFANVVDDAALSSVQIPARVQRGPLQVAISSSGAAPMLARHLRERLESELDESLGPLALLLQRLRPRITAQLPDIATRRRFFDTLLQGNVPGLIRAGRLYGATRQLLCLLGAPRQRPKRGRVALVGAGPGDAGLLTLRGLRLLNQADVILHDRLVSPEVLALARRDAECIEVGKQADGPSMRQSTINALMLEHALAGKTVVRLKGGDAFVFGRGGEELQALRAHDIDYEVVPGITAALACGAYAGIPLTHRDHANSLRLLTAHGANGPSEHEWADLARPGQTLAVYMGVAGLANFAQQLITHGRAAATPAALIENGSRPEQRVISATLDTLPALARQHAVASPALLVVGDVAAHADTLHWFGAAPLRPDPADEKKPWPARAA</sequence>
<feature type="domain" description="Siroheme synthase central" evidence="19">
    <location>
        <begin position="121"/>
        <end position="147"/>
    </location>
</feature>
<evidence type="ECO:0000256" key="14">
    <source>
        <dbReference type="ARBA" id="ARBA00060548"/>
    </source>
</evidence>
<gene>
    <name evidence="20" type="ORF">SAMN05421546_1081</name>
</gene>
<dbReference type="NCBIfam" id="NF007922">
    <property type="entry name" value="PRK10637.1"/>
    <property type="match status" value="1"/>
</dbReference>
<dbReference type="Gene3D" id="3.30.160.110">
    <property type="entry name" value="Siroheme synthase, domain 2"/>
    <property type="match status" value="1"/>
</dbReference>
<dbReference type="InterPro" id="IPR003043">
    <property type="entry name" value="Uropor_MeTrfase_CS"/>
</dbReference>
<reference evidence="21" key="1">
    <citation type="submission" date="2017-01" db="EMBL/GenBank/DDBJ databases">
        <authorList>
            <person name="Varghese N."/>
            <person name="Submissions S."/>
        </authorList>
    </citation>
    <scope>NUCLEOTIDE SEQUENCE [LARGE SCALE GENOMIC DNA]</scope>
    <source>
        <strain evidence="21">UM1</strain>
    </source>
</reference>
<evidence type="ECO:0000256" key="11">
    <source>
        <dbReference type="ARBA" id="ARBA00023268"/>
    </source>
</evidence>
<dbReference type="GO" id="GO:0051287">
    <property type="term" value="F:NAD binding"/>
    <property type="evidence" value="ECO:0007669"/>
    <property type="project" value="InterPro"/>
</dbReference>
<dbReference type="GO" id="GO:0032259">
    <property type="term" value="P:methylation"/>
    <property type="evidence" value="ECO:0007669"/>
    <property type="project" value="UniProtKB-KW"/>
</dbReference>
<dbReference type="InterPro" id="IPR006367">
    <property type="entry name" value="Sirohaem_synthase_N"/>
</dbReference>
<dbReference type="InterPro" id="IPR014776">
    <property type="entry name" value="4pyrrole_Mease_sub2"/>
</dbReference>
<evidence type="ECO:0000256" key="7">
    <source>
        <dbReference type="ARBA" id="ARBA00023002"/>
    </source>
</evidence>
<dbReference type="SUPFAM" id="SSF53790">
    <property type="entry name" value="Tetrapyrrole methylase"/>
    <property type="match status" value="1"/>
</dbReference>
<dbReference type="CDD" id="cd11642">
    <property type="entry name" value="SUMT"/>
    <property type="match status" value="1"/>
</dbReference>
<evidence type="ECO:0000256" key="10">
    <source>
        <dbReference type="ARBA" id="ARBA00023244"/>
    </source>
</evidence>
<dbReference type="GO" id="GO:0004851">
    <property type="term" value="F:uroporphyrin-III C-methyltransferase activity"/>
    <property type="evidence" value="ECO:0007669"/>
    <property type="project" value="InterPro"/>
</dbReference>
<dbReference type="SUPFAM" id="SSF51735">
    <property type="entry name" value="NAD(P)-binding Rossmann-fold domains"/>
    <property type="match status" value="1"/>
</dbReference>
<dbReference type="STRING" id="1604334.SAMN05421546_1081"/>
<comment type="catalytic activity">
    <reaction evidence="13">
        <text>precorrin-2 + NAD(+) = sirohydrochlorin + NADH + 2 H(+)</text>
        <dbReference type="Rhea" id="RHEA:15613"/>
        <dbReference type="ChEBI" id="CHEBI:15378"/>
        <dbReference type="ChEBI" id="CHEBI:57540"/>
        <dbReference type="ChEBI" id="CHEBI:57945"/>
        <dbReference type="ChEBI" id="CHEBI:58351"/>
        <dbReference type="ChEBI" id="CHEBI:58827"/>
        <dbReference type="EC" id="1.3.1.76"/>
    </reaction>
</comment>
<evidence type="ECO:0000256" key="2">
    <source>
        <dbReference type="ARBA" id="ARBA00005879"/>
    </source>
</evidence>
<keyword evidence="11" id="KW-0511">Multifunctional enzyme</keyword>
<accession>A0A1N6RRX9</accession>
<keyword evidence="7" id="KW-0560">Oxidoreductase</keyword>
<evidence type="ECO:0000313" key="21">
    <source>
        <dbReference type="Proteomes" id="UP000241788"/>
    </source>
</evidence>
<dbReference type="Pfam" id="PF00590">
    <property type="entry name" value="TP_methylase"/>
    <property type="match status" value="1"/>
</dbReference>
<dbReference type="InterPro" id="IPR028281">
    <property type="entry name" value="Sirohaem_synthase_central"/>
</dbReference>
<dbReference type="PANTHER" id="PTHR45790">
    <property type="entry name" value="SIROHEME SYNTHASE-RELATED"/>
    <property type="match status" value="1"/>
</dbReference>
<dbReference type="PROSITE" id="PS00840">
    <property type="entry name" value="SUMT_2"/>
    <property type="match status" value="1"/>
</dbReference>
<dbReference type="AlphaFoldDB" id="A0A1N6RRX9"/>
<evidence type="ECO:0000256" key="6">
    <source>
        <dbReference type="ARBA" id="ARBA00022691"/>
    </source>
</evidence>
<dbReference type="Pfam" id="PF14824">
    <property type="entry name" value="Sirohm_synth_M"/>
    <property type="match status" value="1"/>
</dbReference>
<dbReference type="PROSITE" id="PS00839">
    <property type="entry name" value="SUMT_1"/>
    <property type="match status" value="1"/>
</dbReference>
<dbReference type="Pfam" id="PF10414">
    <property type="entry name" value="CysG_dimeriser"/>
    <property type="match status" value="1"/>
</dbReference>
<name>A0A1N6RRX9_9GAMM</name>
<evidence type="ECO:0000256" key="3">
    <source>
        <dbReference type="ARBA" id="ARBA00022573"/>
    </source>
</evidence>
<dbReference type="SUPFAM" id="SSF75615">
    <property type="entry name" value="Siroheme synthase middle domains-like"/>
    <property type="match status" value="1"/>
</dbReference>
<feature type="active site" description="Proton acceptor" evidence="15">
    <location>
        <position position="251"/>
    </location>
</feature>
<dbReference type="InterPro" id="IPR037115">
    <property type="entry name" value="Sirohaem_synt_dimer_dom_sf"/>
</dbReference>
<comment type="pathway">
    <text evidence="1">Porphyrin-containing compound metabolism; siroheme biosynthesis; sirohydrochlorin from precorrin-2: step 1/1.</text>
</comment>
<dbReference type="UniPathway" id="UPA00262">
    <property type="reaction ID" value="UER00211"/>
</dbReference>
<evidence type="ECO:0000256" key="13">
    <source>
        <dbReference type="ARBA" id="ARBA00047561"/>
    </source>
</evidence>
<keyword evidence="9" id="KW-0456">Lyase</keyword>
<dbReference type="GO" id="GO:0051266">
    <property type="term" value="F:sirohydrochlorin ferrochelatase activity"/>
    <property type="evidence" value="ECO:0007669"/>
    <property type="project" value="InterPro"/>
</dbReference>
<keyword evidence="21" id="KW-1185">Reference proteome</keyword>
<keyword evidence="5 16" id="KW-0808">Transferase</keyword>
<dbReference type="Pfam" id="PF13241">
    <property type="entry name" value="NAD_binding_7"/>
    <property type="match status" value="1"/>
</dbReference>
<keyword evidence="3" id="KW-0169">Cobalamin biosynthesis</keyword>
<dbReference type="InterPro" id="IPR012409">
    <property type="entry name" value="Sirohaem_synth"/>
</dbReference>
<feature type="domain" description="Sirohaem synthase dimerisation" evidence="18">
    <location>
        <begin position="152"/>
        <end position="206"/>
    </location>
</feature>
<dbReference type="Proteomes" id="UP000241788">
    <property type="component" value="Unassembled WGS sequence"/>
</dbReference>
<evidence type="ECO:0000256" key="12">
    <source>
        <dbReference type="ARBA" id="ARBA00025705"/>
    </source>
</evidence>
<evidence type="ECO:0000256" key="8">
    <source>
        <dbReference type="ARBA" id="ARBA00023027"/>
    </source>
</evidence>
<evidence type="ECO:0000313" key="20">
    <source>
        <dbReference type="EMBL" id="SIQ31578.1"/>
    </source>
</evidence>
<feature type="active site" description="Proton donor" evidence="15">
    <location>
        <position position="273"/>
    </location>
</feature>
<dbReference type="RefSeq" id="WP_076586009.1">
    <property type="nucleotide sequence ID" value="NZ_FTLW01000002.1"/>
</dbReference>
<evidence type="ECO:0000259" key="18">
    <source>
        <dbReference type="Pfam" id="PF10414"/>
    </source>
</evidence>
<dbReference type="NCBIfam" id="TIGR01470">
    <property type="entry name" value="cysG_Nterm"/>
    <property type="match status" value="1"/>
</dbReference>
<dbReference type="OrthoDB" id="9815856at2"/>
<dbReference type="GO" id="GO:0043115">
    <property type="term" value="F:precorrin-2 dehydrogenase activity"/>
    <property type="evidence" value="ECO:0007669"/>
    <property type="project" value="UniProtKB-EC"/>
</dbReference>
<dbReference type="InterPro" id="IPR014777">
    <property type="entry name" value="4pyrrole_Mease_sub1"/>
</dbReference>
<evidence type="ECO:0000259" key="19">
    <source>
        <dbReference type="Pfam" id="PF14824"/>
    </source>
</evidence>
<keyword evidence="6" id="KW-0949">S-adenosyl-L-methionine</keyword>
<dbReference type="FunFam" id="3.30.950.10:FF:000001">
    <property type="entry name" value="Siroheme synthase"/>
    <property type="match status" value="1"/>
</dbReference>
<dbReference type="InterPro" id="IPR000878">
    <property type="entry name" value="4pyrrol_Mease"/>
</dbReference>
<keyword evidence="10" id="KW-0627">Porphyrin biosynthesis</keyword>
<evidence type="ECO:0000259" key="17">
    <source>
        <dbReference type="Pfam" id="PF00590"/>
    </source>
</evidence>
<dbReference type="InterPro" id="IPR035996">
    <property type="entry name" value="4pyrrol_Methylase_sf"/>
</dbReference>
<evidence type="ECO:0000256" key="15">
    <source>
        <dbReference type="PIRSR" id="PIRSR036426-1"/>
    </source>
</evidence>
<dbReference type="Gene3D" id="3.30.950.10">
    <property type="entry name" value="Methyltransferase, Cobalt-precorrin-4 Transmethylase, Domain 2"/>
    <property type="match status" value="1"/>
</dbReference>
<keyword evidence="8" id="KW-0520">NAD</keyword>
<comment type="pathway">
    <text evidence="12">Porphyrin-containing compound metabolism; siroheme biosynthesis; precorrin-2 from uroporphyrinogen III: step 1/1.</text>
</comment>
<evidence type="ECO:0000256" key="1">
    <source>
        <dbReference type="ARBA" id="ARBA00005010"/>
    </source>
</evidence>
<dbReference type="InterPro" id="IPR050161">
    <property type="entry name" value="Siro_Cobalamin_biosynth"/>
</dbReference>
<organism evidence="20 21">
    <name type="scientific">Solilutibacter tolerans</name>
    <dbReference type="NCBI Taxonomy" id="1604334"/>
    <lineage>
        <taxon>Bacteria</taxon>
        <taxon>Pseudomonadati</taxon>
        <taxon>Pseudomonadota</taxon>
        <taxon>Gammaproteobacteria</taxon>
        <taxon>Lysobacterales</taxon>
        <taxon>Lysobacteraceae</taxon>
        <taxon>Solilutibacter</taxon>
    </lineage>
</organism>
<evidence type="ECO:0000256" key="16">
    <source>
        <dbReference type="RuleBase" id="RU003960"/>
    </source>
</evidence>
<feature type="domain" description="Tetrapyrrole methylase" evidence="17">
    <location>
        <begin position="221"/>
        <end position="430"/>
    </location>
</feature>
<dbReference type="FunFam" id="3.40.1010.10:FF:000001">
    <property type="entry name" value="Siroheme synthase"/>
    <property type="match status" value="1"/>
</dbReference>
<proteinExistence type="inferred from homology"/>
<dbReference type="NCBIfam" id="NF004790">
    <property type="entry name" value="PRK06136.1"/>
    <property type="match status" value="1"/>
</dbReference>
<dbReference type="EMBL" id="FTLW01000002">
    <property type="protein sequence ID" value="SIQ31578.1"/>
    <property type="molecule type" value="Genomic_DNA"/>
</dbReference>
<dbReference type="InterPro" id="IPR036291">
    <property type="entry name" value="NAD(P)-bd_dom_sf"/>
</dbReference>